<comment type="caution">
    <text evidence="1">The sequence shown here is derived from an EMBL/GenBank/DDBJ whole genome shotgun (WGS) entry which is preliminary data.</text>
</comment>
<sequence>GQGFVASQRPDTVSWWVQRGRNTSRIPAGLSSDDKRQDFYEGVILWWLAVNPAWRQEGVTKVEDFAAHGLNTRSGGDLESLPSGLNGLTSVLACLEWWYHLAGIAEGTPEWRKLVEDVVWVL</sequence>
<feature type="non-terminal residue" evidence="1">
    <location>
        <position position="1"/>
    </location>
</feature>
<reference evidence="1" key="1">
    <citation type="submission" date="2023-03" db="EMBL/GenBank/DDBJ databases">
        <title>Massive genome expansion in bonnet fungi (Mycena s.s.) driven by repeated elements and novel gene families across ecological guilds.</title>
        <authorList>
            <consortium name="Lawrence Berkeley National Laboratory"/>
            <person name="Harder C.B."/>
            <person name="Miyauchi S."/>
            <person name="Viragh M."/>
            <person name="Kuo A."/>
            <person name="Thoen E."/>
            <person name="Andreopoulos B."/>
            <person name="Lu D."/>
            <person name="Skrede I."/>
            <person name="Drula E."/>
            <person name="Henrissat B."/>
            <person name="Morin E."/>
            <person name="Kohler A."/>
            <person name="Barry K."/>
            <person name="LaButti K."/>
            <person name="Morin E."/>
            <person name="Salamov A."/>
            <person name="Lipzen A."/>
            <person name="Mereny Z."/>
            <person name="Hegedus B."/>
            <person name="Baldrian P."/>
            <person name="Stursova M."/>
            <person name="Weitz H."/>
            <person name="Taylor A."/>
            <person name="Grigoriev I.V."/>
            <person name="Nagy L.G."/>
            <person name="Martin F."/>
            <person name="Kauserud H."/>
        </authorList>
    </citation>
    <scope>NUCLEOTIDE SEQUENCE</scope>
    <source>
        <strain evidence="1">CBHHK002</strain>
    </source>
</reference>
<organism evidence="1 2">
    <name type="scientific">Mycena albidolilacea</name>
    <dbReference type="NCBI Taxonomy" id="1033008"/>
    <lineage>
        <taxon>Eukaryota</taxon>
        <taxon>Fungi</taxon>
        <taxon>Dikarya</taxon>
        <taxon>Basidiomycota</taxon>
        <taxon>Agaricomycotina</taxon>
        <taxon>Agaricomycetes</taxon>
        <taxon>Agaricomycetidae</taxon>
        <taxon>Agaricales</taxon>
        <taxon>Marasmiineae</taxon>
        <taxon>Mycenaceae</taxon>
        <taxon>Mycena</taxon>
    </lineage>
</organism>
<evidence type="ECO:0000313" key="2">
    <source>
        <dbReference type="Proteomes" id="UP001218218"/>
    </source>
</evidence>
<name>A0AAD7EHR0_9AGAR</name>
<accession>A0AAD7EHR0</accession>
<dbReference type="AlphaFoldDB" id="A0AAD7EHR0"/>
<protein>
    <submittedName>
        <fullName evidence="1">Uncharacterized protein</fullName>
    </submittedName>
</protein>
<feature type="non-terminal residue" evidence="1">
    <location>
        <position position="122"/>
    </location>
</feature>
<keyword evidence="2" id="KW-1185">Reference proteome</keyword>
<evidence type="ECO:0000313" key="1">
    <source>
        <dbReference type="EMBL" id="KAJ7321909.1"/>
    </source>
</evidence>
<dbReference type="EMBL" id="JARIHO010000049">
    <property type="protein sequence ID" value="KAJ7321909.1"/>
    <property type="molecule type" value="Genomic_DNA"/>
</dbReference>
<proteinExistence type="predicted"/>
<dbReference type="Proteomes" id="UP001218218">
    <property type="component" value="Unassembled WGS sequence"/>
</dbReference>
<gene>
    <name evidence="1" type="ORF">DFH08DRAFT_613831</name>
</gene>